<dbReference type="Proteomes" id="UP000503447">
    <property type="component" value="Chromosome"/>
</dbReference>
<dbReference type="PANTHER" id="PTHR30097:SF4">
    <property type="entry name" value="SLR6042 PROTEIN"/>
    <property type="match status" value="1"/>
</dbReference>
<dbReference type="SUPFAM" id="SSF111369">
    <property type="entry name" value="HlyD-like secretion proteins"/>
    <property type="match status" value="1"/>
</dbReference>
<evidence type="ECO:0000259" key="6">
    <source>
        <dbReference type="Pfam" id="PF25975"/>
    </source>
</evidence>
<feature type="domain" description="CusB-like beta-barrel" evidence="4">
    <location>
        <begin position="289"/>
        <end position="359"/>
    </location>
</feature>
<dbReference type="PANTHER" id="PTHR30097">
    <property type="entry name" value="CATION EFFLUX SYSTEM PROTEIN CUSB"/>
    <property type="match status" value="1"/>
</dbReference>
<keyword evidence="3" id="KW-0812">Transmembrane</keyword>
<dbReference type="Pfam" id="PF25954">
    <property type="entry name" value="Beta-barrel_RND_2"/>
    <property type="match status" value="1"/>
</dbReference>
<dbReference type="Gene3D" id="2.40.420.20">
    <property type="match status" value="1"/>
</dbReference>
<evidence type="ECO:0000256" key="3">
    <source>
        <dbReference type="SAM" id="Phobius"/>
    </source>
</evidence>
<dbReference type="KEGG" id="ftj:FTUN_2981"/>
<proteinExistence type="predicted"/>
<accession>A0A6M5YR09</accession>
<dbReference type="GO" id="GO:0046914">
    <property type="term" value="F:transition metal ion binding"/>
    <property type="evidence" value="ECO:0007669"/>
    <property type="project" value="TreeGrafter"/>
</dbReference>
<reference evidence="8" key="1">
    <citation type="submission" date="2020-05" db="EMBL/GenBank/DDBJ databases">
        <title>Frigoriglobus tundricola gen. nov., sp. nov., a psychrotolerant cellulolytic planctomycete of the family Gemmataceae with two divergent copies of 16S rRNA gene.</title>
        <authorList>
            <person name="Kulichevskaya I.S."/>
            <person name="Ivanova A.A."/>
            <person name="Naumoff D.G."/>
            <person name="Beletsky A.V."/>
            <person name="Rijpstra W.I.C."/>
            <person name="Sinninghe Damste J.S."/>
            <person name="Mardanov A.V."/>
            <person name="Ravin N.V."/>
            <person name="Dedysh S.N."/>
        </authorList>
    </citation>
    <scope>NUCLEOTIDE SEQUENCE [LARGE SCALE GENOMIC DNA]</scope>
    <source>
        <strain evidence="8">PL17</strain>
    </source>
</reference>
<dbReference type="GO" id="GO:0030288">
    <property type="term" value="C:outer membrane-bounded periplasmic space"/>
    <property type="evidence" value="ECO:0007669"/>
    <property type="project" value="TreeGrafter"/>
</dbReference>
<protein>
    <submittedName>
        <fullName evidence="7">Uncharacterized protein</fullName>
    </submittedName>
</protein>
<dbReference type="EMBL" id="CP053452">
    <property type="protein sequence ID" value="QJW95432.1"/>
    <property type="molecule type" value="Genomic_DNA"/>
</dbReference>
<dbReference type="InterPro" id="IPR058647">
    <property type="entry name" value="BSH_CzcB-like"/>
</dbReference>
<dbReference type="RefSeq" id="WP_171471216.1">
    <property type="nucleotide sequence ID" value="NZ_CP053452.2"/>
</dbReference>
<dbReference type="Pfam" id="PF25975">
    <property type="entry name" value="CzcB_C"/>
    <property type="match status" value="1"/>
</dbReference>
<feature type="domain" description="CzcB-like C-terminal circularly permuted SH3-like" evidence="6">
    <location>
        <begin position="370"/>
        <end position="428"/>
    </location>
</feature>
<keyword evidence="3" id="KW-1133">Transmembrane helix</keyword>
<dbReference type="Gene3D" id="2.40.30.170">
    <property type="match status" value="1"/>
</dbReference>
<evidence type="ECO:0000259" key="4">
    <source>
        <dbReference type="Pfam" id="PF25954"/>
    </source>
</evidence>
<dbReference type="GO" id="GO:0015679">
    <property type="term" value="P:plasma membrane copper ion transport"/>
    <property type="evidence" value="ECO:0007669"/>
    <property type="project" value="TreeGrafter"/>
</dbReference>
<dbReference type="Pfam" id="PF25973">
    <property type="entry name" value="BSH_CzcB"/>
    <property type="match status" value="1"/>
</dbReference>
<dbReference type="InterPro" id="IPR058792">
    <property type="entry name" value="Beta-barrel_RND_2"/>
</dbReference>
<feature type="domain" description="CzcB-like barrel-sandwich hybrid" evidence="5">
    <location>
        <begin position="113"/>
        <end position="282"/>
    </location>
</feature>
<evidence type="ECO:0000313" key="7">
    <source>
        <dbReference type="EMBL" id="QJW95432.1"/>
    </source>
</evidence>
<dbReference type="InterPro" id="IPR051909">
    <property type="entry name" value="MFP_Cation_Efflux"/>
</dbReference>
<dbReference type="GO" id="GO:0060003">
    <property type="term" value="P:copper ion export"/>
    <property type="evidence" value="ECO:0007669"/>
    <property type="project" value="TreeGrafter"/>
</dbReference>
<evidence type="ECO:0000313" key="8">
    <source>
        <dbReference type="Proteomes" id="UP000503447"/>
    </source>
</evidence>
<name>A0A6M5YR09_9BACT</name>
<gene>
    <name evidence="7" type="ORF">FTUN_2981</name>
</gene>
<dbReference type="InterPro" id="IPR058649">
    <property type="entry name" value="CzcB_C"/>
</dbReference>
<sequence length="442" mass="47159">MFSITLRVVRSALGIVPTLLTLAALGGVAWWGTQTGWRVSSTTAPTATAPEAPPIKVTPGSPDNPTLRGTITFGSTDDVRRAGLQFVRAGTQALTRSVQATASVGYDPALYTQLSARAAGTVWWVQKVPGQPVAKGEVLALIEAVEVGRAKTDLMIALRQLDKQVTVLDQLRESGGAIAGRTLLEAQAAVDDARLRVATDQQALLNYGLDVRYQDLLPLTVENRLARLQFLGLPPEALELIRGKTQSASLLPVVAPFAGAMVRRTTARGETVAIGKSLFVVAATDRVHLELALNPADVREVRLGQEVRFTPEADPDFEARGVLAHMVPEVDETTRKIWAHAEADNPGGRLKPNAFGRGRVIVAEVPMATVVPEEAVQPDGSEWVVFVRDGETAFQARRVRPGLRGGGVVQVDGVAPDEEVVTTGSHALLAELQRDKLGGGED</sequence>
<dbReference type="AlphaFoldDB" id="A0A6M5YR09"/>
<evidence type="ECO:0000256" key="2">
    <source>
        <dbReference type="SAM" id="MobiDB-lite"/>
    </source>
</evidence>
<keyword evidence="1" id="KW-0813">Transport</keyword>
<organism evidence="7 8">
    <name type="scientific">Frigoriglobus tundricola</name>
    <dbReference type="NCBI Taxonomy" id="2774151"/>
    <lineage>
        <taxon>Bacteria</taxon>
        <taxon>Pseudomonadati</taxon>
        <taxon>Planctomycetota</taxon>
        <taxon>Planctomycetia</taxon>
        <taxon>Gemmatales</taxon>
        <taxon>Gemmataceae</taxon>
        <taxon>Frigoriglobus</taxon>
    </lineage>
</organism>
<feature type="region of interest" description="Disordered" evidence="2">
    <location>
        <begin position="42"/>
        <end position="66"/>
    </location>
</feature>
<keyword evidence="8" id="KW-1185">Reference proteome</keyword>
<evidence type="ECO:0000259" key="5">
    <source>
        <dbReference type="Pfam" id="PF25973"/>
    </source>
</evidence>
<keyword evidence="3" id="KW-0472">Membrane</keyword>
<evidence type="ECO:0000256" key="1">
    <source>
        <dbReference type="ARBA" id="ARBA00022448"/>
    </source>
</evidence>
<feature type="transmembrane region" description="Helical" evidence="3">
    <location>
        <begin position="12"/>
        <end position="32"/>
    </location>
</feature>